<reference evidence="4 5" key="1">
    <citation type="journal article" date="2024" name="Proc. Natl. Acad. Sci. U.S.A.">
        <title>The genetic regulatory architecture and epigenomic basis for age-related changes in rattlesnake venom.</title>
        <authorList>
            <person name="Hogan M.P."/>
            <person name="Holding M.L."/>
            <person name="Nystrom G.S."/>
            <person name="Colston T.J."/>
            <person name="Bartlett D.A."/>
            <person name="Mason A.J."/>
            <person name="Ellsworth S.A."/>
            <person name="Rautsaw R.M."/>
            <person name="Lawrence K.C."/>
            <person name="Strickland J.L."/>
            <person name="He B."/>
            <person name="Fraser P."/>
            <person name="Margres M.J."/>
            <person name="Gilbert D.M."/>
            <person name="Gibbs H.L."/>
            <person name="Parkinson C.L."/>
            <person name="Rokyta D.R."/>
        </authorList>
    </citation>
    <scope>NUCLEOTIDE SEQUENCE [LARGE SCALE GENOMIC DNA]</scope>
    <source>
        <strain evidence="4">DRR0105</strain>
    </source>
</reference>
<dbReference type="PROSITE" id="PS00290">
    <property type="entry name" value="IG_MHC"/>
    <property type="match status" value="1"/>
</dbReference>
<feature type="domain" description="Ig-like" evidence="3">
    <location>
        <begin position="27"/>
        <end position="121"/>
    </location>
</feature>
<dbReference type="FunFam" id="2.60.40.10:FF:000283">
    <property type="entry name" value="Immunoglobulin kappa constant"/>
    <property type="match status" value="1"/>
</dbReference>
<dbReference type="PANTHER" id="PTHR19944:SF98">
    <property type="entry name" value="IG-LIKE DOMAIN-CONTAINING PROTEIN"/>
    <property type="match status" value="1"/>
</dbReference>
<evidence type="ECO:0000256" key="1">
    <source>
        <dbReference type="ARBA" id="ARBA00023157"/>
    </source>
</evidence>
<evidence type="ECO:0000259" key="3">
    <source>
        <dbReference type="PROSITE" id="PS50835"/>
    </source>
</evidence>
<protein>
    <submittedName>
        <fullName evidence="4">Tyrosine-protein phosphatase non-receptor type substrate 1-like</fullName>
    </submittedName>
</protein>
<dbReference type="EMBL" id="JAOTOJ010000002">
    <property type="protein sequence ID" value="KAK9405510.1"/>
    <property type="molecule type" value="Genomic_DNA"/>
</dbReference>
<dbReference type="Proteomes" id="UP001474421">
    <property type="component" value="Unassembled WGS sequence"/>
</dbReference>
<name>A0AAW1BUS4_CROAD</name>
<evidence type="ECO:0000313" key="4">
    <source>
        <dbReference type="EMBL" id="KAK9405510.1"/>
    </source>
</evidence>
<keyword evidence="5" id="KW-1185">Reference proteome</keyword>
<dbReference type="InterPro" id="IPR003006">
    <property type="entry name" value="Ig/MHC_CS"/>
</dbReference>
<dbReference type="AlphaFoldDB" id="A0AAW1BUS4"/>
<dbReference type="Pfam" id="PF07654">
    <property type="entry name" value="C1-set"/>
    <property type="match status" value="1"/>
</dbReference>
<dbReference type="SUPFAM" id="SSF48726">
    <property type="entry name" value="Immunoglobulin"/>
    <property type="match status" value="1"/>
</dbReference>
<organism evidence="4 5">
    <name type="scientific">Crotalus adamanteus</name>
    <name type="common">Eastern diamondback rattlesnake</name>
    <dbReference type="NCBI Taxonomy" id="8729"/>
    <lineage>
        <taxon>Eukaryota</taxon>
        <taxon>Metazoa</taxon>
        <taxon>Chordata</taxon>
        <taxon>Craniata</taxon>
        <taxon>Vertebrata</taxon>
        <taxon>Euteleostomi</taxon>
        <taxon>Lepidosauria</taxon>
        <taxon>Squamata</taxon>
        <taxon>Bifurcata</taxon>
        <taxon>Unidentata</taxon>
        <taxon>Episquamata</taxon>
        <taxon>Toxicofera</taxon>
        <taxon>Serpentes</taxon>
        <taxon>Colubroidea</taxon>
        <taxon>Viperidae</taxon>
        <taxon>Crotalinae</taxon>
        <taxon>Crotalus</taxon>
    </lineage>
</organism>
<dbReference type="InterPro" id="IPR007110">
    <property type="entry name" value="Ig-like_dom"/>
</dbReference>
<evidence type="ECO:0000256" key="2">
    <source>
        <dbReference type="ARBA" id="ARBA00023319"/>
    </source>
</evidence>
<gene>
    <name evidence="4" type="ORF">NXF25_004284</name>
</gene>
<dbReference type="InterPro" id="IPR036179">
    <property type="entry name" value="Ig-like_dom_sf"/>
</dbReference>
<dbReference type="InterPro" id="IPR003597">
    <property type="entry name" value="Ig_C1-set"/>
</dbReference>
<dbReference type="InterPro" id="IPR013783">
    <property type="entry name" value="Ig-like_fold"/>
</dbReference>
<evidence type="ECO:0000313" key="5">
    <source>
        <dbReference type="Proteomes" id="UP001474421"/>
    </source>
</evidence>
<proteinExistence type="predicted"/>
<dbReference type="SMART" id="SM00407">
    <property type="entry name" value="IGc1"/>
    <property type="match status" value="1"/>
</dbReference>
<keyword evidence="2" id="KW-0393">Immunoglobulin domain</keyword>
<keyword evidence="1" id="KW-1015">Disulfide bond</keyword>
<dbReference type="PANTHER" id="PTHR19944">
    <property type="entry name" value="MHC CLASS II-RELATED"/>
    <property type="match status" value="1"/>
</dbReference>
<sequence>MYSCVSLWWVFGGGTDLIVTGLPTVSPSVQVFAPSQEEIRSPNPHTVVCLLSEFYPRNFDLQWKCDDKVITSGVETTKATKQGDKNLASSYMKLSASDYEKCGTFTCQVTHEGKTIVKSVSKSGSC</sequence>
<dbReference type="InterPro" id="IPR050160">
    <property type="entry name" value="MHC/Immunoglobulin"/>
</dbReference>
<dbReference type="PROSITE" id="PS50835">
    <property type="entry name" value="IG_LIKE"/>
    <property type="match status" value="1"/>
</dbReference>
<dbReference type="Gene3D" id="2.60.40.10">
    <property type="entry name" value="Immunoglobulins"/>
    <property type="match status" value="1"/>
</dbReference>
<accession>A0AAW1BUS4</accession>
<comment type="caution">
    <text evidence="4">The sequence shown here is derived from an EMBL/GenBank/DDBJ whole genome shotgun (WGS) entry which is preliminary data.</text>
</comment>